<dbReference type="Proteomes" id="UP000587070">
    <property type="component" value="Unassembled WGS sequence"/>
</dbReference>
<gene>
    <name evidence="4" type="ORF">GGD90_001108</name>
</gene>
<dbReference type="RefSeq" id="WP_153115257.1">
    <property type="nucleotide sequence ID" value="NZ_JACIGE010000003.1"/>
</dbReference>
<dbReference type="InterPro" id="IPR025746">
    <property type="entry name" value="PilX_N_dom"/>
</dbReference>
<proteinExistence type="predicted"/>
<feature type="transmembrane region" description="Helical" evidence="1">
    <location>
        <begin position="20"/>
        <end position="40"/>
    </location>
</feature>
<sequence>MKRRRLDPPIQPLHRRESGFVLVTALMFLIVLTVLGLSIMSTNTLEERMAGYFRDRQLALESAEAGLRDAERDIFSGSRAISGIMGFEAGCADSGSYQGLCQPSTTGNPIWVDLEVPSNSGYPGWVGSGDENAAVKSVKYGAYSSAPLLARVARQPRYIIEALTVPSFDLEPGKSSYVYRVSAVGFGRRVATRVVLQALYLP</sequence>
<dbReference type="InterPro" id="IPR025205">
    <property type="entry name" value="PilX/PilW_C"/>
</dbReference>
<keyword evidence="1" id="KW-1133">Transmembrane helix</keyword>
<reference evidence="4 5" key="1">
    <citation type="submission" date="2020-08" db="EMBL/GenBank/DDBJ databases">
        <title>Genome sequencing of Purple Non-Sulfur Bacteria from various extreme environments.</title>
        <authorList>
            <person name="Mayer M."/>
        </authorList>
    </citation>
    <scope>NUCLEOTIDE SEQUENCE [LARGE SCALE GENOMIC DNA]</scope>
    <source>
        <strain evidence="4 5">2761</strain>
    </source>
</reference>
<comment type="caution">
    <text evidence="4">The sequence shown here is derived from an EMBL/GenBank/DDBJ whole genome shotgun (WGS) entry which is preliminary data.</text>
</comment>
<feature type="domain" description="Type 4 fimbrial biogenesis protein PilX N-terminal" evidence="3">
    <location>
        <begin position="18"/>
        <end position="68"/>
    </location>
</feature>
<dbReference type="Pfam" id="PF14341">
    <property type="entry name" value="PilX_N"/>
    <property type="match status" value="1"/>
</dbReference>
<name>A0A840G4B5_RHOTE</name>
<keyword evidence="5" id="KW-1185">Reference proteome</keyword>
<dbReference type="EMBL" id="JACIGE010000003">
    <property type="protein sequence ID" value="MBB4246745.1"/>
    <property type="molecule type" value="Genomic_DNA"/>
</dbReference>
<evidence type="ECO:0000313" key="5">
    <source>
        <dbReference type="Proteomes" id="UP000587070"/>
    </source>
</evidence>
<protein>
    <submittedName>
        <fullName evidence="4">Type IV pilus assembly protein PilX</fullName>
    </submittedName>
</protein>
<evidence type="ECO:0000256" key="1">
    <source>
        <dbReference type="SAM" id="Phobius"/>
    </source>
</evidence>
<evidence type="ECO:0000313" key="4">
    <source>
        <dbReference type="EMBL" id="MBB4246745.1"/>
    </source>
</evidence>
<evidence type="ECO:0000259" key="2">
    <source>
        <dbReference type="Pfam" id="PF13681"/>
    </source>
</evidence>
<accession>A0A840G4B5</accession>
<organism evidence="4 5">
    <name type="scientific">Rhodocyclus tenuis</name>
    <name type="common">Rhodospirillum tenue</name>
    <dbReference type="NCBI Taxonomy" id="1066"/>
    <lineage>
        <taxon>Bacteria</taxon>
        <taxon>Pseudomonadati</taxon>
        <taxon>Pseudomonadota</taxon>
        <taxon>Betaproteobacteria</taxon>
        <taxon>Rhodocyclales</taxon>
        <taxon>Rhodocyclaceae</taxon>
        <taxon>Rhodocyclus</taxon>
    </lineage>
</organism>
<evidence type="ECO:0000259" key="3">
    <source>
        <dbReference type="Pfam" id="PF14341"/>
    </source>
</evidence>
<keyword evidence="1" id="KW-0812">Transmembrane</keyword>
<dbReference type="AlphaFoldDB" id="A0A840G4B5"/>
<dbReference type="OrthoDB" id="5405962at2"/>
<feature type="domain" description="PilX/PilW C-terminal" evidence="2">
    <location>
        <begin position="98"/>
        <end position="201"/>
    </location>
</feature>
<keyword evidence="1" id="KW-0472">Membrane</keyword>
<dbReference type="Pfam" id="PF13681">
    <property type="entry name" value="PilX"/>
    <property type="match status" value="1"/>
</dbReference>